<keyword evidence="1" id="KW-0472">Membrane</keyword>
<evidence type="ECO:0000313" key="2">
    <source>
        <dbReference type="EMBL" id="XAM40238.1"/>
    </source>
</evidence>
<keyword evidence="3" id="KW-1185">Reference proteome</keyword>
<gene>
    <name evidence="2" type="ORF">TPELB_05400</name>
</gene>
<protein>
    <submittedName>
        <fullName evidence="2">Uncharacterized protein</fullName>
    </submittedName>
</protein>
<dbReference type="EMBL" id="CP154622">
    <property type="protein sequence ID" value="XAM40238.1"/>
    <property type="molecule type" value="Genomic_DNA"/>
</dbReference>
<dbReference type="Proteomes" id="UP001477947">
    <property type="component" value="Chromosome"/>
</dbReference>
<name>A0ABZ3FC54_9FIRM</name>
<evidence type="ECO:0000313" key="3">
    <source>
        <dbReference type="Proteomes" id="UP001477947"/>
    </source>
</evidence>
<feature type="transmembrane region" description="Helical" evidence="1">
    <location>
        <begin position="7"/>
        <end position="25"/>
    </location>
</feature>
<reference evidence="2 3" key="1">
    <citation type="submission" date="2024-04" db="EMBL/GenBank/DDBJ databases">
        <title>Isolation and characterization of novel acetogenic strains of the genera Terrisporobacter and Acetoanaerobium.</title>
        <authorList>
            <person name="Boeer T."/>
            <person name="Schueler M.A."/>
            <person name="Lueschen A."/>
            <person name="Eysell L."/>
            <person name="Droege J."/>
            <person name="Heinemann M."/>
            <person name="Engelhardt L."/>
            <person name="Basen M."/>
            <person name="Daniel R."/>
        </authorList>
    </citation>
    <scope>NUCLEOTIDE SEQUENCE [LARGE SCALE GENOMIC DNA]</scope>
    <source>
        <strain evidence="2 3">ELB</strain>
    </source>
</reference>
<evidence type="ECO:0000256" key="1">
    <source>
        <dbReference type="SAM" id="Phobius"/>
    </source>
</evidence>
<keyword evidence="1" id="KW-1133">Transmembrane helix</keyword>
<organism evidence="2 3">
    <name type="scientific">Terrisporobacter petrolearius</name>
    <dbReference type="NCBI Taxonomy" id="1460447"/>
    <lineage>
        <taxon>Bacteria</taxon>
        <taxon>Bacillati</taxon>
        <taxon>Bacillota</taxon>
        <taxon>Clostridia</taxon>
        <taxon>Peptostreptococcales</taxon>
        <taxon>Peptostreptococcaceae</taxon>
        <taxon>Terrisporobacter</taxon>
    </lineage>
</organism>
<keyword evidence="1" id="KW-0812">Transmembrane</keyword>
<dbReference type="RefSeq" id="WP_206925301.1">
    <property type="nucleotide sequence ID" value="NZ_CP154622.1"/>
</dbReference>
<accession>A0ABZ3FC54</accession>
<proteinExistence type="predicted"/>
<sequence>MRKSKNSIYTTIIVIVGFFIYLIMLTNNIYSHTVSNKTVEEVFEISGLVSKKALQNFDFGNKNEVFVTQREKQHTYVSRCIISGKKAYVKDYIILENYGHGESIEVITDKNKTYIWIGNTVNKRPNLNGKIYYWSKDISRIEYIVDSSCPTGARVGEIKTITNIENISTKPKGKAFRSAVAISDKSNRICIRTQIDDLNKTTYYGIYKFDEINHRLNSTSIDKMDINNFKSSQVTYFADLQCPNGSFQGFDITESNSHYIYIYGGAEGQTPTIYKYSYTYNGDYNHEKTIKIKDDYVGKLEAEGIKVKNNPNGNGNKIYISFKPSKNYNKKLKPFVSYLCEEI</sequence>